<dbReference type="AlphaFoldDB" id="A0A811U8R6"/>
<organism evidence="2 3">
    <name type="scientific">Ceratitis capitata</name>
    <name type="common">Mediterranean fruit fly</name>
    <name type="synonym">Tephritis capitata</name>
    <dbReference type="NCBI Taxonomy" id="7213"/>
    <lineage>
        <taxon>Eukaryota</taxon>
        <taxon>Metazoa</taxon>
        <taxon>Ecdysozoa</taxon>
        <taxon>Arthropoda</taxon>
        <taxon>Hexapoda</taxon>
        <taxon>Insecta</taxon>
        <taxon>Pterygota</taxon>
        <taxon>Neoptera</taxon>
        <taxon>Endopterygota</taxon>
        <taxon>Diptera</taxon>
        <taxon>Brachycera</taxon>
        <taxon>Muscomorpha</taxon>
        <taxon>Tephritoidea</taxon>
        <taxon>Tephritidae</taxon>
        <taxon>Ceratitis</taxon>
        <taxon>Ceratitis</taxon>
    </lineage>
</organism>
<accession>A0A811U8R6</accession>
<comment type="caution">
    <text evidence="2">The sequence shown here is derived from an EMBL/GenBank/DDBJ whole genome shotgun (WGS) entry which is preliminary data.</text>
</comment>
<evidence type="ECO:0000256" key="1">
    <source>
        <dbReference type="SAM" id="MobiDB-lite"/>
    </source>
</evidence>
<gene>
    <name evidence="2" type="ORF">CCAP1982_LOCUS2541</name>
</gene>
<keyword evidence="3" id="KW-1185">Reference proteome</keyword>
<name>A0A811U8R6_CERCA</name>
<reference evidence="2" key="1">
    <citation type="submission" date="2020-11" db="EMBL/GenBank/DDBJ databases">
        <authorList>
            <person name="Whitehead M."/>
        </authorList>
    </citation>
    <scope>NUCLEOTIDE SEQUENCE</scope>
    <source>
        <strain evidence="2">EGII</strain>
    </source>
</reference>
<feature type="region of interest" description="Disordered" evidence="1">
    <location>
        <begin position="1"/>
        <end position="33"/>
    </location>
</feature>
<dbReference type="EMBL" id="CAJHJT010000001">
    <property type="protein sequence ID" value="CAD6993743.1"/>
    <property type="molecule type" value="Genomic_DNA"/>
</dbReference>
<sequence length="171" mass="18168">MLPKSANAEKRTQAAEHARRMKKKAENKKSAELSLHDVATTALPPEAVNRIKVLAARNDLSITSIADTAPHRMFGIESIAKRAVECCKLAASGGNCASCDYVVGVAAWRVGEPQTPPAEASAAGGVRISIKWAARGALKVLVAILKSGLLLRVECSAKPTDRVILFGIERD</sequence>
<feature type="compositionally biased region" description="Basic and acidic residues" evidence="1">
    <location>
        <begin position="7"/>
        <end position="18"/>
    </location>
</feature>
<evidence type="ECO:0000313" key="2">
    <source>
        <dbReference type="EMBL" id="CAD6993743.1"/>
    </source>
</evidence>
<proteinExistence type="predicted"/>
<dbReference type="Proteomes" id="UP000606786">
    <property type="component" value="Unassembled WGS sequence"/>
</dbReference>
<protein>
    <submittedName>
        <fullName evidence="2">(Mediterranean fruit fly) hypothetical protein</fullName>
    </submittedName>
</protein>
<evidence type="ECO:0000313" key="3">
    <source>
        <dbReference type="Proteomes" id="UP000606786"/>
    </source>
</evidence>